<name>A0A1I7XNG5_HETBA</name>
<dbReference type="Proteomes" id="UP000095283">
    <property type="component" value="Unplaced"/>
</dbReference>
<dbReference type="WBParaSite" id="Hba_19026">
    <property type="protein sequence ID" value="Hba_19026"/>
    <property type="gene ID" value="Hba_19026"/>
</dbReference>
<evidence type="ECO:0000313" key="3">
    <source>
        <dbReference type="WBParaSite" id="Hba_19026"/>
    </source>
</evidence>
<organism evidence="2 3">
    <name type="scientific">Heterorhabditis bacteriophora</name>
    <name type="common">Entomopathogenic nematode worm</name>
    <dbReference type="NCBI Taxonomy" id="37862"/>
    <lineage>
        <taxon>Eukaryota</taxon>
        <taxon>Metazoa</taxon>
        <taxon>Ecdysozoa</taxon>
        <taxon>Nematoda</taxon>
        <taxon>Chromadorea</taxon>
        <taxon>Rhabditida</taxon>
        <taxon>Rhabditina</taxon>
        <taxon>Rhabditomorpha</taxon>
        <taxon>Strongyloidea</taxon>
        <taxon>Heterorhabditidae</taxon>
        <taxon>Heterorhabditis</taxon>
    </lineage>
</organism>
<feature type="region of interest" description="Disordered" evidence="1">
    <location>
        <begin position="150"/>
        <end position="173"/>
    </location>
</feature>
<protein>
    <submittedName>
        <fullName evidence="3">BZIP domain-containing protein</fullName>
    </submittedName>
</protein>
<evidence type="ECO:0000256" key="1">
    <source>
        <dbReference type="SAM" id="MobiDB-lite"/>
    </source>
</evidence>
<proteinExistence type="predicted"/>
<sequence length="247" mass="27308">MRFLIFLFLPALWAETDFPQAPGVYPPEESGSTRIPTVPRNPYQLEDHGESDNFLFYYEKDPEATKSTVPPLTGGSFSLVSTETPQRVDPSELTEYAYFPSLTTNTKVNKETALLGNESEGTTIGVSTPHLASSLPIQEVSSYSMGITPLVPEDPSESAKASGPTPPPTSNGLHYNVASPSFPEIDLKKKVRKKMQMKAIEGNQLKYRVMQINESKGWSSTANIAKKTETLQNERNRAHFNLNPVNL</sequence>
<reference evidence="3" key="1">
    <citation type="submission" date="2016-11" db="UniProtKB">
        <authorList>
            <consortium name="WormBaseParasite"/>
        </authorList>
    </citation>
    <scope>IDENTIFICATION</scope>
</reference>
<keyword evidence="2" id="KW-1185">Reference proteome</keyword>
<dbReference type="AlphaFoldDB" id="A0A1I7XNG5"/>
<evidence type="ECO:0000313" key="2">
    <source>
        <dbReference type="Proteomes" id="UP000095283"/>
    </source>
</evidence>
<accession>A0A1I7XNG5</accession>